<evidence type="ECO:0000256" key="1">
    <source>
        <dbReference type="PROSITE-ProRule" id="PRU00042"/>
    </source>
</evidence>
<reference evidence="4 5" key="1">
    <citation type="submission" date="2024-01" db="EMBL/GenBank/DDBJ databases">
        <title>A telomere-to-telomere, gap-free genome of sweet tea (Lithocarpus litseifolius).</title>
        <authorList>
            <person name="Zhou J."/>
        </authorList>
    </citation>
    <scope>NUCLEOTIDE SEQUENCE [LARGE SCALE GENOMIC DNA]</scope>
    <source>
        <strain evidence="4">Zhou-2022a</strain>
        <tissue evidence="4">Leaf</tissue>
    </source>
</reference>
<dbReference type="Pfam" id="PF13912">
    <property type="entry name" value="zf-C2H2_6"/>
    <property type="match status" value="2"/>
</dbReference>
<proteinExistence type="predicted"/>
<accession>A0AAW2CYM4</accession>
<protein>
    <recommendedName>
        <fullName evidence="3">C2H2-type domain-containing protein</fullName>
    </recommendedName>
</protein>
<dbReference type="InterPro" id="IPR013087">
    <property type="entry name" value="Znf_C2H2_type"/>
</dbReference>
<dbReference type="GO" id="GO:0008270">
    <property type="term" value="F:zinc ion binding"/>
    <property type="evidence" value="ECO:0007669"/>
    <property type="project" value="UniProtKB-KW"/>
</dbReference>
<feature type="domain" description="C2H2-type" evidence="3">
    <location>
        <begin position="16"/>
        <end position="38"/>
    </location>
</feature>
<keyword evidence="1" id="KW-0479">Metal-binding</keyword>
<dbReference type="AlphaFoldDB" id="A0AAW2CYM4"/>
<dbReference type="PROSITE" id="PS50157">
    <property type="entry name" value="ZINC_FINGER_C2H2_2"/>
    <property type="match status" value="2"/>
</dbReference>
<dbReference type="PROSITE" id="PS00028">
    <property type="entry name" value="ZINC_FINGER_C2H2_1"/>
    <property type="match status" value="2"/>
</dbReference>
<comment type="caution">
    <text evidence="4">The sequence shown here is derived from an EMBL/GenBank/DDBJ whole genome shotgun (WGS) entry which is preliminary data.</text>
</comment>
<evidence type="ECO:0000313" key="4">
    <source>
        <dbReference type="EMBL" id="KAL0002914.1"/>
    </source>
</evidence>
<feature type="domain" description="C2H2-type" evidence="3">
    <location>
        <begin position="57"/>
        <end position="79"/>
    </location>
</feature>
<dbReference type="PANTHER" id="PTHR47591">
    <property type="entry name" value="ZINC FINGER PROTEIN ZAT2-RELATED"/>
    <property type="match status" value="1"/>
</dbReference>
<feature type="region of interest" description="Disordered" evidence="2">
    <location>
        <begin position="73"/>
        <end position="103"/>
    </location>
</feature>
<dbReference type="Proteomes" id="UP001459277">
    <property type="component" value="Unassembled WGS sequence"/>
</dbReference>
<gene>
    <name evidence="4" type="ORF">SO802_016695</name>
</gene>
<name>A0AAW2CYM4_9ROSI</name>
<evidence type="ECO:0000256" key="2">
    <source>
        <dbReference type="SAM" id="MobiDB-lite"/>
    </source>
</evidence>
<dbReference type="InterPro" id="IPR036236">
    <property type="entry name" value="Znf_C2H2_sf"/>
</dbReference>
<evidence type="ECO:0000313" key="5">
    <source>
        <dbReference type="Proteomes" id="UP001459277"/>
    </source>
</evidence>
<evidence type="ECO:0000259" key="3">
    <source>
        <dbReference type="PROSITE" id="PS50157"/>
    </source>
</evidence>
<sequence length="127" mass="13919">MDNAGTSLFLSLPETWDCIVCGKHFFKKKSLGGHMKRHPERLWRGLYPPPTGHHAPEACVVCGKRFVSKKALGGHMKQHPERSWRGLLPPTGEPAAASNGNTTAPLLIDLNQPAPLLIDLNQPAPEE</sequence>
<dbReference type="SMART" id="SM00355">
    <property type="entry name" value="ZnF_C2H2"/>
    <property type="match status" value="2"/>
</dbReference>
<dbReference type="PANTHER" id="PTHR47591:SF13">
    <property type="entry name" value="OS02G0293900 PROTEIN"/>
    <property type="match status" value="1"/>
</dbReference>
<organism evidence="4 5">
    <name type="scientific">Lithocarpus litseifolius</name>
    <dbReference type="NCBI Taxonomy" id="425828"/>
    <lineage>
        <taxon>Eukaryota</taxon>
        <taxon>Viridiplantae</taxon>
        <taxon>Streptophyta</taxon>
        <taxon>Embryophyta</taxon>
        <taxon>Tracheophyta</taxon>
        <taxon>Spermatophyta</taxon>
        <taxon>Magnoliopsida</taxon>
        <taxon>eudicotyledons</taxon>
        <taxon>Gunneridae</taxon>
        <taxon>Pentapetalae</taxon>
        <taxon>rosids</taxon>
        <taxon>fabids</taxon>
        <taxon>Fagales</taxon>
        <taxon>Fagaceae</taxon>
        <taxon>Lithocarpus</taxon>
    </lineage>
</organism>
<keyword evidence="1" id="KW-0862">Zinc</keyword>
<keyword evidence="1" id="KW-0863">Zinc-finger</keyword>
<keyword evidence="5" id="KW-1185">Reference proteome</keyword>
<dbReference type="SUPFAM" id="SSF57667">
    <property type="entry name" value="beta-beta-alpha zinc fingers"/>
    <property type="match status" value="1"/>
</dbReference>
<dbReference type="Gene3D" id="3.30.160.60">
    <property type="entry name" value="Classic Zinc Finger"/>
    <property type="match status" value="1"/>
</dbReference>
<dbReference type="EMBL" id="JAZDWU010000005">
    <property type="protein sequence ID" value="KAL0002914.1"/>
    <property type="molecule type" value="Genomic_DNA"/>
</dbReference>